<feature type="binding site" evidence="7">
    <location>
        <position position="71"/>
    </location>
    <ligand>
        <name>Mg(2+)</name>
        <dbReference type="ChEBI" id="CHEBI:18420"/>
        <label>1</label>
    </ligand>
</feature>
<comment type="function">
    <text evidence="7">Catalyzes the hydrolysis of inorganic pyrophosphate (PPi) forming two phosphate ions.</text>
</comment>
<dbReference type="InterPro" id="IPR008162">
    <property type="entry name" value="Pyrophosphatase"/>
</dbReference>
<keyword evidence="2 7" id="KW-0963">Cytoplasm</keyword>
<evidence type="ECO:0000256" key="7">
    <source>
        <dbReference type="HAMAP-Rule" id="MF_00209"/>
    </source>
</evidence>
<feature type="binding site" evidence="7">
    <location>
        <position position="108"/>
    </location>
    <ligand>
        <name>Mg(2+)</name>
        <dbReference type="ChEBI" id="CHEBI:18420"/>
        <label>1</label>
    </ligand>
</feature>
<feature type="binding site" evidence="7">
    <location>
        <position position="145"/>
    </location>
    <ligand>
        <name>substrate</name>
    </ligand>
</feature>
<accession>A5Z856</accession>
<organism evidence="8 9">
    <name type="scientific">Eubacterium ventriosum ATCC 27560</name>
    <dbReference type="NCBI Taxonomy" id="411463"/>
    <lineage>
        <taxon>Bacteria</taxon>
        <taxon>Bacillati</taxon>
        <taxon>Bacillota</taxon>
        <taxon>Clostridia</taxon>
        <taxon>Eubacteriales</taxon>
        <taxon>Eubacteriaceae</taxon>
        <taxon>Eubacterium</taxon>
    </lineage>
</organism>
<dbReference type="eggNOG" id="COG0221">
    <property type="taxonomic scope" value="Bacteria"/>
</dbReference>
<dbReference type="EMBL" id="AAVL02000036">
    <property type="protein sequence ID" value="EDM50579.1"/>
    <property type="molecule type" value="Genomic_DNA"/>
</dbReference>
<dbReference type="FunFam" id="3.90.80.10:FF:000003">
    <property type="entry name" value="Inorganic pyrophosphatase"/>
    <property type="match status" value="1"/>
</dbReference>
<dbReference type="Pfam" id="PF00719">
    <property type="entry name" value="Pyrophosphatase"/>
    <property type="match status" value="1"/>
</dbReference>
<dbReference type="Gene3D" id="3.90.80.10">
    <property type="entry name" value="Inorganic pyrophosphatase"/>
    <property type="match status" value="1"/>
</dbReference>
<feature type="binding site" evidence="7">
    <location>
        <position position="35"/>
    </location>
    <ligand>
        <name>substrate</name>
    </ligand>
</feature>
<reference evidence="8 9" key="1">
    <citation type="submission" date="2007-03" db="EMBL/GenBank/DDBJ databases">
        <authorList>
            <person name="Fulton L."/>
            <person name="Clifton S."/>
            <person name="Fulton B."/>
            <person name="Xu J."/>
            <person name="Minx P."/>
            <person name="Pepin K.H."/>
            <person name="Johnson M."/>
            <person name="Thiruvilangam P."/>
            <person name="Bhonagiri V."/>
            <person name="Nash W.E."/>
            <person name="Mardis E.R."/>
            <person name="Wilson R.K."/>
        </authorList>
    </citation>
    <scope>NUCLEOTIDE SEQUENCE [LARGE SCALE GENOMIC DNA]</scope>
    <source>
        <strain evidence="8 9">ATCC 27560</strain>
    </source>
</reference>
<keyword evidence="5 7" id="KW-0460">Magnesium</keyword>
<dbReference type="AlphaFoldDB" id="A5Z856"/>
<evidence type="ECO:0000256" key="6">
    <source>
        <dbReference type="ARBA" id="ARBA00047820"/>
    </source>
</evidence>
<dbReference type="InterPro" id="IPR036649">
    <property type="entry name" value="Pyrophosphatase_sf"/>
</dbReference>
<protein>
    <recommendedName>
        <fullName evidence="7">Inorganic pyrophosphatase</fullName>
        <ecNumber evidence="7">3.6.1.1</ecNumber>
    </recommendedName>
    <alternativeName>
        <fullName evidence="7">Pyrophosphate phospho-hydrolase</fullName>
        <shortName evidence="7">PPase</shortName>
    </alternativeName>
</protein>
<dbReference type="PROSITE" id="PS00387">
    <property type="entry name" value="PPASE"/>
    <property type="match status" value="1"/>
</dbReference>
<sequence>MEEESMNIMHDISPERIRPADFIATIEITKGSKKKYELDKETGLLILDRVLYSSVHYPANYGFIPRTIDEDGDPLDVLVLCSEPIEPMSLVRCYPIGVMYMVDSGDNDDKIIAIPYGDPTYNCYTDINQLPSHIFEEIKNFFNIYKNLEGKQTKVDEFGGPVDAAKIIYKCIDIYNKKYNNSTEK</sequence>
<dbReference type="PANTHER" id="PTHR10286">
    <property type="entry name" value="INORGANIC PYROPHOSPHATASE"/>
    <property type="match status" value="1"/>
</dbReference>
<feature type="binding site" evidence="7">
    <location>
        <position position="61"/>
    </location>
    <ligand>
        <name>substrate</name>
    </ligand>
</feature>
<reference evidence="8 9" key="2">
    <citation type="submission" date="2007-04" db="EMBL/GenBank/DDBJ databases">
        <title>Draft genome sequence of Eubacterium ventriosum (ATCC 27560).</title>
        <authorList>
            <person name="Sudarsanam P."/>
            <person name="Ley R."/>
            <person name="Guruge J."/>
            <person name="Turnbaugh P.J."/>
            <person name="Mahowald M."/>
            <person name="Liep D."/>
            <person name="Gordon J."/>
        </authorList>
    </citation>
    <scope>NUCLEOTIDE SEQUENCE [LARGE SCALE GENOMIC DNA]</scope>
    <source>
        <strain evidence="8 9">ATCC 27560</strain>
    </source>
</reference>
<evidence type="ECO:0000256" key="2">
    <source>
        <dbReference type="ARBA" id="ARBA00022490"/>
    </source>
</evidence>
<feature type="binding site" evidence="7">
    <location>
        <position position="76"/>
    </location>
    <ligand>
        <name>Mg(2+)</name>
        <dbReference type="ChEBI" id="CHEBI:18420"/>
        <label>1</label>
    </ligand>
</feature>
<comment type="cofactor">
    <cofactor evidence="1 7">
        <name>Mg(2+)</name>
        <dbReference type="ChEBI" id="CHEBI:18420"/>
    </cofactor>
</comment>
<keyword evidence="4 7" id="KW-0378">Hydrolase</keyword>
<dbReference type="CDD" id="cd00412">
    <property type="entry name" value="pyrophosphatase"/>
    <property type="match status" value="1"/>
</dbReference>
<dbReference type="Proteomes" id="UP000006000">
    <property type="component" value="Unassembled WGS sequence"/>
</dbReference>
<comment type="catalytic activity">
    <reaction evidence="6 7">
        <text>diphosphate + H2O = 2 phosphate + H(+)</text>
        <dbReference type="Rhea" id="RHEA:24576"/>
        <dbReference type="ChEBI" id="CHEBI:15377"/>
        <dbReference type="ChEBI" id="CHEBI:15378"/>
        <dbReference type="ChEBI" id="CHEBI:33019"/>
        <dbReference type="ChEBI" id="CHEBI:43474"/>
        <dbReference type="EC" id="3.6.1.1"/>
    </reaction>
</comment>
<evidence type="ECO:0000256" key="4">
    <source>
        <dbReference type="ARBA" id="ARBA00022801"/>
    </source>
</evidence>
<keyword evidence="3 7" id="KW-0479">Metal-binding</keyword>
<dbReference type="GO" id="GO:0005737">
    <property type="term" value="C:cytoplasm"/>
    <property type="evidence" value="ECO:0007669"/>
    <property type="project" value="UniProtKB-SubCell"/>
</dbReference>
<gene>
    <name evidence="7 8" type="primary">ppa</name>
    <name evidence="8" type="ORF">EUBVEN_01896</name>
</gene>
<comment type="caution">
    <text evidence="8">The sequence shown here is derived from an EMBL/GenBank/DDBJ whole genome shotgun (WGS) entry which is preliminary data.</text>
</comment>
<dbReference type="HOGENOM" id="CLU_073198_1_2_9"/>
<evidence type="ECO:0000313" key="8">
    <source>
        <dbReference type="EMBL" id="EDM50579.1"/>
    </source>
</evidence>
<comment type="subcellular location">
    <subcellularLocation>
        <location evidence="7">Cytoplasm</location>
    </subcellularLocation>
</comment>
<dbReference type="STRING" id="411463.EUBVEN_01896"/>
<evidence type="ECO:0000313" key="9">
    <source>
        <dbReference type="Proteomes" id="UP000006000"/>
    </source>
</evidence>
<dbReference type="GO" id="GO:0004427">
    <property type="term" value="F:inorganic diphosphate phosphatase activity"/>
    <property type="evidence" value="ECO:0007669"/>
    <property type="project" value="UniProtKB-UniRule"/>
</dbReference>
<dbReference type="GO" id="GO:0000287">
    <property type="term" value="F:magnesium ion binding"/>
    <property type="evidence" value="ECO:0007669"/>
    <property type="project" value="UniProtKB-UniRule"/>
</dbReference>
<feature type="binding site" evidence="7">
    <location>
        <position position="49"/>
    </location>
    <ligand>
        <name>substrate</name>
    </ligand>
</feature>
<dbReference type="HAMAP" id="MF_00209">
    <property type="entry name" value="Inorganic_PPase"/>
    <property type="match status" value="1"/>
</dbReference>
<feature type="binding site" evidence="7">
    <location>
        <position position="76"/>
    </location>
    <ligand>
        <name>Mg(2+)</name>
        <dbReference type="ChEBI" id="CHEBI:18420"/>
        <label>2</label>
    </ligand>
</feature>
<dbReference type="SUPFAM" id="SSF50324">
    <property type="entry name" value="Inorganic pyrophosphatase"/>
    <property type="match status" value="1"/>
</dbReference>
<evidence type="ECO:0000256" key="5">
    <source>
        <dbReference type="ARBA" id="ARBA00022842"/>
    </source>
</evidence>
<comment type="similarity">
    <text evidence="7">Belongs to the PPase family.</text>
</comment>
<proteinExistence type="inferred from homology"/>
<evidence type="ECO:0000256" key="1">
    <source>
        <dbReference type="ARBA" id="ARBA00001946"/>
    </source>
</evidence>
<name>A5Z856_9FIRM</name>
<comment type="subunit">
    <text evidence="7">Homohexamer.</text>
</comment>
<dbReference type="EC" id="3.6.1.1" evidence="7"/>
<dbReference type="GO" id="GO:0006796">
    <property type="term" value="P:phosphate-containing compound metabolic process"/>
    <property type="evidence" value="ECO:0007669"/>
    <property type="project" value="InterPro"/>
</dbReference>
<evidence type="ECO:0000256" key="3">
    <source>
        <dbReference type="ARBA" id="ARBA00022723"/>
    </source>
</evidence>